<dbReference type="InterPro" id="IPR003615">
    <property type="entry name" value="HNH_nuc"/>
</dbReference>
<feature type="region of interest" description="Disordered" evidence="1">
    <location>
        <begin position="500"/>
        <end position="520"/>
    </location>
</feature>
<dbReference type="Pfam" id="PF13391">
    <property type="entry name" value="HNH_2"/>
    <property type="match status" value="1"/>
</dbReference>
<reference evidence="3 4" key="1">
    <citation type="journal article" date="2021" name="Nat. Commun.">
        <title>Genetic determinants of endophytism in the Arabidopsis root mycobiome.</title>
        <authorList>
            <person name="Mesny F."/>
            <person name="Miyauchi S."/>
            <person name="Thiergart T."/>
            <person name="Pickel B."/>
            <person name="Atanasova L."/>
            <person name="Karlsson M."/>
            <person name="Huettel B."/>
            <person name="Barry K.W."/>
            <person name="Haridas S."/>
            <person name="Chen C."/>
            <person name="Bauer D."/>
            <person name="Andreopoulos W."/>
            <person name="Pangilinan J."/>
            <person name="LaButti K."/>
            <person name="Riley R."/>
            <person name="Lipzen A."/>
            <person name="Clum A."/>
            <person name="Drula E."/>
            <person name="Henrissat B."/>
            <person name="Kohler A."/>
            <person name="Grigoriev I.V."/>
            <person name="Martin F.M."/>
            <person name="Hacquard S."/>
        </authorList>
    </citation>
    <scope>NUCLEOTIDE SEQUENCE [LARGE SCALE GENOMIC DNA]</scope>
    <source>
        <strain evidence="3 4">MPI-CAGE-CH-0241</strain>
    </source>
</reference>
<name>A0A9P8VZK6_9HYPO</name>
<dbReference type="Proteomes" id="UP000777438">
    <property type="component" value="Unassembled WGS sequence"/>
</dbReference>
<evidence type="ECO:0000313" key="4">
    <source>
        <dbReference type="Proteomes" id="UP000777438"/>
    </source>
</evidence>
<dbReference type="OrthoDB" id="5103551at2759"/>
<accession>A0A9P8VZK6</accession>
<keyword evidence="4" id="KW-1185">Reference proteome</keyword>
<feature type="compositionally biased region" description="Basic and acidic residues" evidence="1">
    <location>
        <begin position="33"/>
        <end position="49"/>
    </location>
</feature>
<sequence length="594" mass="67281">MGRKSKASRKRANRTKQRSSEEEERSPAAPEAQEPKTPRERGGRAKQGADEELPSATPEVKTQRKLASSDEIGPDPICASPDLPKTPLKQATPAKHESPVDQSISASPTFSASIMKKMAPTKYQREVGKGKAKLETSKRSFSNLSQESNAAVREVKFSRKFDHDSAALESFIANEVRKKIDAIVKVIQDTLDLTNEHIRLLNADYHEGESDIKTDEYRENMERLELEAITSRINLAVLHGQKNQFIGEYIDDMRSRLGQQQTDDWAYIDLLISRYSAPKHAKLTIFKSRDEDAQNRFRNDVMSAYGAERPSGGERLAWCCIQGAWYFSEDVRAAHIVPYNTGEPNAQYLFGKPDSSQKNGHLMSVRNGIPMLASYEKRFDNGSMTLVPIPGTNDIKVVNFRALNLQDMTEPCGEMQLHGKILKFNNDFRPANRYLYFHYATTLLRRQRHEVPGWWRGFKEYGSHEVWATPGRYLRQSSLLTLARRIGHLAPDEAEAFASPQGVARDGGGALEFEKDDDESRVQSLETTITMRPGPSWLKSPLVRKKMGSNEAWELPHRAGGHSSERSQLEEYRVNEEDEEDDEDDEDGPWLQLP</sequence>
<feature type="compositionally biased region" description="Basic and acidic residues" evidence="1">
    <location>
        <begin position="563"/>
        <end position="575"/>
    </location>
</feature>
<evidence type="ECO:0000313" key="3">
    <source>
        <dbReference type="EMBL" id="KAH6885248.1"/>
    </source>
</evidence>
<feature type="compositionally biased region" description="Basic residues" evidence="1">
    <location>
        <begin position="1"/>
        <end position="17"/>
    </location>
</feature>
<feature type="compositionally biased region" description="Acidic residues" evidence="1">
    <location>
        <begin position="576"/>
        <end position="588"/>
    </location>
</feature>
<dbReference type="AlphaFoldDB" id="A0A9P8VZK6"/>
<feature type="region of interest" description="Disordered" evidence="1">
    <location>
        <begin position="549"/>
        <end position="594"/>
    </location>
</feature>
<organism evidence="3 4">
    <name type="scientific">Thelonectria olida</name>
    <dbReference type="NCBI Taxonomy" id="1576542"/>
    <lineage>
        <taxon>Eukaryota</taxon>
        <taxon>Fungi</taxon>
        <taxon>Dikarya</taxon>
        <taxon>Ascomycota</taxon>
        <taxon>Pezizomycotina</taxon>
        <taxon>Sordariomycetes</taxon>
        <taxon>Hypocreomycetidae</taxon>
        <taxon>Hypocreales</taxon>
        <taxon>Nectriaceae</taxon>
        <taxon>Thelonectria</taxon>
    </lineage>
</organism>
<feature type="region of interest" description="Disordered" evidence="1">
    <location>
        <begin position="1"/>
        <end position="105"/>
    </location>
</feature>
<gene>
    <name evidence="3" type="ORF">B0T10DRAFT_576906</name>
</gene>
<evidence type="ECO:0000256" key="1">
    <source>
        <dbReference type="SAM" id="MobiDB-lite"/>
    </source>
</evidence>
<comment type="caution">
    <text evidence="3">The sequence shown here is derived from an EMBL/GenBank/DDBJ whole genome shotgun (WGS) entry which is preliminary data.</text>
</comment>
<feature type="domain" description="HNH nuclease" evidence="2">
    <location>
        <begin position="319"/>
        <end position="386"/>
    </location>
</feature>
<proteinExistence type="predicted"/>
<protein>
    <recommendedName>
        <fullName evidence="2">HNH nuclease domain-containing protein</fullName>
    </recommendedName>
</protein>
<evidence type="ECO:0000259" key="2">
    <source>
        <dbReference type="Pfam" id="PF13391"/>
    </source>
</evidence>
<dbReference type="EMBL" id="JAGPYM010000018">
    <property type="protein sequence ID" value="KAH6885248.1"/>
    <property type="molecule type" value="Genomic_DNA"/>
</dbReference>